<evidence type="ECO:0000256" key="1">
    <source>
        <dbReference type="ARBA" id="ARBA00022679"/>
    </source>
</evidence>
<comment type="similarity">
    <text evidence="4">Belongs to the KdsB family.</text>
</comment>
<comment type="subcellular location">
    <subcellularLocation>
        <location evidence="4">Cytoplasm</location>
    </subcellularLocation>
</comment>
<dbReference type="InterPro" id="IPR003329">
    <property type="entry name" value="Cytidylyl_trans"/>
</dbReference>
<dbReference type="SUPFAM" id="SSF53448">
    <property type="entry name" value="Nucleotide-diphospho-sugar transferases"/>
    <property type="match status" value="1"/>
</dbReference>
<dbReference type="NCBIfam" id="NF003952">
    <property type="entry name" value="PRK05450.1-5"/>
    <property type="match status" value="1"/>
</dbReference>
<dbReference type="AlphaFoldDB" id="A0A8J3GC74"/>
<dbReference type="Proteomes" id="UP000642829">
    <property type="component" value="Unassembled WGS sequence"/>
</dbReference>
<proteinExistence type="inferred from homology"/>
<dbReference type="PANTHER" id="PTHR42866:SF2">
    <property type="entry name" value="3-DEOXY-MANNO-OCTULOSONATE CYTIDYLYLTRANSFERASE, MITOCHONDRIAL"/>
    <property type="match status" value="1"/>
</dbReference>
<dbReference type="InterPro" id="IPR004528">
    <property type="entry name" value="KdsB"/>
</dbReference>
<comment type="catalytic activity">
    <reaction evidence="4">
        <text>3-deoxy-alpha-D-manno-oct-2-ulosonate + CTP = CMP-3-deoxy-beta-D-manno-octulosonate + diphosphate</text>
        <dbReference type="Rhea" id="RHEA:23448"/>
        <dbReference type="ChEBI" id="CHEBI:33019"/>
        <dbReference type="ChEBI" id="CHEBI:37563"/>
        <dbReference type="ChEBI" id="CHEBI:85986"/>
        <dbReference type="ChEBI" id="CHEBI:85987"/>
        <dbReference type="EC" id="2.7.7.38"/>
    </reaction>
</comment>
<dbReference type="GO" id="GO:0009103">
    <property type="term" value="P:lipopolysaccharide biosynthetic process"/>
    <property type="evidence" value="ECO:0007669"/>
    <property type="project" value="UniProtKB-UniRule"/>
</dbReference>
<keyword evidence="6" id="KW-1185">Reference proteome</keyword>
<comment type="function">
    <text evidence="4">Activates KDO (a required 8-carbon sugar) for incorporation into bacterial lipopolysaccharide in Gram-negative bacteria.</text>
</comment>
<evidence type="ECO:0000313" key="5">
    <source>
        <dbReference type="EMBL" id="GHB92427.1"/>
    </source>
</evidence>
<keyword evidence="4" id="KW-0963">Cytoplasm</keyword>
<dbReference type="InterPro" id="IPR029044">
    <property type="entry name" value="Nucleotide-diphossugar_trans"/>
</dbReference>
<dbReference type="Pfam" id="PF02348">
    <property type="entry name" value="CTP_transf_3"/>
    <property type="match status" value="1"/>
</dbReference>
<accession>A0A8J3GC74</accession>
<protein>
    <recommendedName>
        <fullName evidence="4">3-deoxy-manno-octulosonate cytidylyltransferase</fullName>
        <ecNumber evidence="4">2.7.7.38</ecNumber>
    </recommendedName>
    <alternativeName>
        <fullName evidence="4">CMP-2-keto-3-deoxyoctulosonic acid synthase</fullName>
        <shortName evidence="4">CKS</shortName>
        <shortName evidence="4">CMP-KDO synthase</shortName>
    </alternativeName>
</protein>
<evidence type="ECO:0000256" key="4">
    <source>
        <dbReference type="HAMAP-Rule" id="MF_00057"/>
    </source>
</evidence>
<reference evidence="5" key="1">
    <citation type="journal article" date="2014" name="Int. J. Syst. Evol. Microbiol.">
        <title>Complete genome sequence of Corynebacterium casei LMG S-19264T (=DSM 44701T), isolated from a smear-ripened cheese.</title>
        <authorList>
            <consortium name="US DOE Joint Genome Institute (JGI-PGF)"/>
            <person name="Walter F."/>
            <person name="Albersmeier A."/>
            <person name="Kalinowski J."/>
            <person name="Ruckert C."/>
        </authorList>
    </citation>
    <scope>NUCLEOTIDE SEQUENCE</scope>
    <source>
        <strain evidence="5">KCTC 12870</strain>
    </source>
</reference>
<dbReference type="RefSeq" id="WP_189511426.1">
    <property type="nucleotide sequence ID" value="NZ_BMXG01000002.1"/>
</dbReference>
<evidence type="ECO:0000256" key="2">
    <source>
        <dbReference type="ARBA" id="ARBA00022695"/>
    </source>
</evidence>
<comment type="pathway">
    <text evidence="4">Nucleotide-sugar biosynthesis; CMP-3-deoxy-D-manno-octulosonate biosynthesis; CMP-3-deoxy-D-manno-octulosonate from 3-deoxy-D-manno-octulosonate and CTP: step 1/1.</text>
</comment>
<dbReference type="NCBIfam" id="TIGR00466">
    <property type="entry name" value="kdsB"/>
    <property type="match status" value="1"/>
</dbReference>
<dbReference type="GO" id="GO:0033468">
    <property type="term" value="P:CMP-keto-3-deoxy-D-manno-octulosonic acid biosynthetic process"/>
    <property type="evidence" value="ECO:0007669"/>
    <property type="project" value="UniProtKB-UniRule"/>
</dbReference>
<dbReference type="CDD" id="cd02517">
    <property type="entry name" value="CMP-KDO-Synthetase"/>
    <property type="match status" value="1"/>
</dbReference>
<dbReference type="Gene3D" id="3.90.550.10">
    <property type="entry name" value="Spore Coat Polysaccharide Biosynthesis Protein SpsA, Chain A"/>
    <property type="match status" value="1"/>
</dbReference>
<name>A0A8J3GC74_9BACT</name>
<organism evidence="5 6">
    <name type="scientific">Cerasicoccus arenae</name>
    <dbReference type="NCBI Taxonomy" id="424488"/>
    <lineage>
        <taxon>Bacteria</taxon>
        <taxon>Pseudomonadati</taxon>
        <taxon>Verrucomicrobiota</taxon>
        <taxon>Opitutia</taxon>
        <taxon>Puniceicoccales</taxon>
        <taxon>Cerasicoccaceae</taxon>
        <taxon>Cerasicoccus</taxon>
    </lineage>
</organism>
<evidence type="ECO:0000256" key="3">
    <source>
        <dbReference type="ARBA" id="ARBA00022985"/>
    </source>
</evidence>
<dbReference type="UniPathway" id="UPA00358">
    <property type="reaction ID" value="UER00476"/>
</dbReference>
<reference evidence="5" key="2">
    <citation type="submission" date="2020-09" db="EMBL/GenBank/DDBJ databases">
        <authorList>
            <person name="Sun Q."/>
            <person name="Kim S."/>
        </authorList>
    </citation>
    <scope>NUCLEOTIDE SEQUENCE</scope>
    <source>
        <strain evidence="5">KCTC 12870</strain>
    </source>
</reference>
<dbReference type="NCBIfam" id="NF009905">
    <property type="entry name" value="PRK13368.1"/>
    <property type="match status" value="1"/>
</dbReference>
<dbReference type="GO" id="GO:0005829">
    <property type="term" value="C:cytosol"/>
    <property type="evidence" value="ECO:0007669"/>
    <property type="project" value="TreeGrafter"/>
</dbReference>
<gene>
    <name evidence="4 5" type="primary">kdsB</name>
    <name evidence="5" type="ORF">GCM10007047_04430</name>
</gene>
<keyword evidence="3 4" id="KW-0448">Lipopolysaccharide biosynthesis</keyword>
<evidence type="ECO:0000313" key="6">
    <source>
        <dbReference type="Proteomes" id="UP000642829"/>
    </source>
</evidence>
<keyword evidence="1 4" id="KW-0808">Transferase</keyword>
<dbReference type="EC" id="2.7.7.38" evidence="4"/>
<keyword evidence="2 4" id="KW-0548">Nucleotidyltransferase</keyword>
<dbReference type="HAMAP" id="MF_00057">
    <property type="entry name" value="KdsB"/>
    <property type="match status" value="1"/>
</dbReference>
<dbReference type="PANTHER" id="PTHR42866">
    <property type="entry name" value="3-DEOXY-MANNO-OCTULOSONATE CYTIDYLYLTRANSFERASE"/>
    <property type="match status" value="1"/>
</dbReference>
<dbReference type="EMBL" id="BMXG01000002">
    <property type="protein sequence ID" value="GHB92427.1"/>
    <property type="molecule type" value="Genomic_DNA"/>
</dbReference>
<dbReference type="GO" id="GO:0008690">
    <property type="term" value="F:3-deoxy-manno-octulosonate cytidylyltransferase activity"/>
    <property type="evidence" value="ECO:0007669"/>
    <property type="project" value="UniProtKB-UniRule"/>
</dbReference>
<sequence length="250" mass="27601">MRVAKVSVVIPARLESSRLPGKVLLDLSGKPLLQHVWERAQEMSCADEVVIATDSPEVLERATAWGAQAVMTPRECPNGTSRAACLLPDLVGDFIINLQGDEPFMKPELLDSLVEAWRTGGGDVVTAVRPIDSEADLFNPNLVKVARGRDGQALLFSRAAIPFVRDCPPSDWLSRQRYWAHIGVYGFSREALTRYPALEATELETAEKLEQLRFLEHGLAISVVETAYRPIGVDTQEDLEHAREILASSL</sequence>
<comment type="caution">
    <text evidence="5">The sequence shown here is derived from an EMBL/GenBank/DDBJ whole genome shotgun (WGS) entry which is preliminary data.</text>
</comment>